<dbReference type="EMBL" id="JARULZ010000002">
    <property type="protein sequence ID" value="MEH0637825.1"/>
    <property type="molecule type" value="Genomic_DNA"/>
</dbReference>
<evidence type="ECO:0000256" key="1">
    <source>
        <dbReference type="ARBA" id="ARBA00008791"/>
    </source>
</evidence>
<feature type="domain" description="UspA" evidence="3">
    <location>
        <begin position="56"/>
        <end position="123"/>
    </location>
</feature>
<gene>
    <name evidence="4" type="ORF">QBA35_31715</name>
</gene>
<sequence length="325" mass="34113">MITRRVVVGVDGSAVTVRALDLAADEAALRATTLEIVYAVPDLDEAWPVLASAASRVAYRHPGLPVVTVPVEGHPAAVLAERGHEAALTVVGRRSPGELAGTVPDSVSRSLAAHAHGPLLVVRGDSPPHLHNEVLLVLDAGMDTAAYALHEAGLRSAGLRVLRPPAYRRPAPAPAQRRRGEAAASHVVPADDVLVGRGERHPRVRRETQDAGPASTQALLEATLTSDLVIIGCRPGPGGHGRHLGSTARTVLNRAHCPVLVVTTGQESTTPSPREQLRAGMGRTAPRAGTDGEVRVRCPALPAAVAPHQYREQGSSVRSEGENRR</sequence>
<feature type="domain" description="UspA" evidence="3">
    <location>
        <begin position="4"/>
        <end position="53"/>
    </location>
</feature>
<evidence type="ECO:0000259" key="3">
    <source>
        <dbReference type="Pfam" id="PF00582"/>
    </source>
</evidence>
<feature type="region of interest" description="Disordered" evidence="2">
    <location>
        <begin position="305"/>
        <end position="325"/>
    </location>
</feature>
<feature type="compositionally biased region" description="Polar residues" evidence="2">
    <location>
        <begin position="264"/>
        <end position="273"/>
    </location>
</feature>
<dbReference type="RefSeq" id="WP_334660591.1">
    <property type="nucleotide sequence ID" value="NZ_JARULZ010000002.1"/>
</dbReference>
<dbReference type="PRINTS" id="PR01438">
    <property type="entry name" value="UNVRSLSTRESS"/>
</dbReference>
<comment type="similarity">
    <text evidence="1">Belongs to the universal stress protein A family.</text>
</comment>
<feature type="region of interest" description="Disordered" evidence="2">
    <location>
        <begin position="166"/>
        <end position="186"/>
    </location>
</feature>
<evidence type="ECO:0000313" key="4">
    <source>
        <dbReference type="EMBL" id="MEH0637825.1"/>
    </source>
</evidence>
<dbReference type="SUPFAM" id="SSF52402">
    <property type="entry name" value="Adenine nucleotide alpha hydrolases-like"/>
    <property type="match status" value="2"/>
</dbReference>
<dbReference type="Gene3D" id="3.40.50.620">
    <property type="entry name" value="HUPs"/>
    <property type="match status" value="2"/>
</dbReference>
<evidence type="ECO:0000256" key="2">
    <source>
        <dbReference type="SAM" id="MobiDB-lite"/>
    </source>
</evidence>
<comment type="caution">
    <text evidence="4">The sequence shown here is derived from an EMBL/GenBank/DDBJ whole genome shotgun (WGS) entry which is preliminary data.</text>
</comment>
<dbReference type="Pfam" id="PF00582">
    <property type="entry name" value="Usp"/>
    <property type="match status" value="3"/>
</dbReference>
<proteinExistence type="inferred from homology"/>
<protein>
    <submittedName>
        <fullName evidence="4">Universal stress protein</fullName>
    </submittedName>
</protein>
<dbReference type="Proteomes" id="UP001310290">
    <property type="component" value="Unassembled WGS sequence"/>
</dbReference>
<dbReference type="InterPro" id="IPR006015">
    <property type="entry name" value="Universal_stress_UspA"/>
</dbReference>
<feature type="region of interest" description="Disordered" evidence="2">
    <location>
        <begin position="264"/>
        <end position="293"/>
    </location>
</feature>
<feature type="domain" description="UspA" evidence="3">
    <location>
        <begin position="144"/>
        <end position="262"/>
    </location>
</feature>
<dbReference type="PANTHER" id="PTHR46268:SF6">
    <property type="entry name" value="UNIVERSAL STRESS PROTEIN UP12"/>
    <property type="match status" value="1"/>
</dbReference>
<dbReference type="InterPro" id="IPR014729">
    <property type="entry name" value="Rossmann-like_a/b/a_fold"/>
</dbReference>
<accession>A0ABU8AVT0</accession>
<evidence type="ECO:0000313" key="5">
    <source>
        <dbReference type="Proteomes" id="UP001310290"/>
    </source>
</evidence>
<organism evidence="4 5">
    <name type="scientific">Streptomyces bottropensis</name>
    <dbReference type="NCBI Taxonomy" id="42235"/>
    <lineage>
        <taxon>Bacteria</taxon>
        <taxon>Bacillati</taxon>
        <taxon>Actinomycetota</taxon>
        <taxon>Actinomycetes</taxon>
        <taxon>Kitasatosporales</taxon>
        <taxon>Streptomycetaceae</taxon>
        <taxon>Streptomyces</taxon>
    </lineage>
</organism>
<name>A0ABU8AVT0_9ACTN</name>
<dbReference type="PANTHER" id="PTHR46268">
    <property type="entry name" value="STRESS RESPONSE PROTEIN NHAX"/>
    <property type="match status" value="1"/>
</dbReference>
<keyword evidence="5" id="KW-1185">Reference proteome</keyword>
<dbReference type="InterPro" id="IPR006016">
    <property type="entry name" value="UspA"/>
</dbReference>
<reference evidence="4" key="1">
    <citation type="submission" date="2023-04" db="EMBL/GenBank/DDBJ databases">
        <title>Genomic diversity of scab-causing Streptomyces spp. in the province of Quebec, Canada.</title>
        <authorList>
            <person name="Biessy A."/>
            <person name="Cadieux M."/>
            <person name="Ciotola M."/>
            <person name="Filion M."/>
        </authorList>
    </citation>
    <scope>NUCLEOTIDE SEQUENCE</scope>
    <source>
        <strain evidence="4">B21-115</strain>
    </source>
</reference>